<dbReference type="AlphaFoldDB" id="A0A8S1RK33"/>
<comment type="caution">
    <text evidence="2">The sequence shown here is derived from an EMBL/GenBank/DDBJ whole genome shotgun (WGS) entry which is preliminary data.</text>
</comment>
<feature type="signal peptide" evidence="1">
    <location>
        <begin position="1"/>
        <end position="16"/>
    </location>
</feature>
<feature type="chain" id="PRO_5035714120" evidence="1">
    <location>
        <begin position="17"/>
        <end position="369"/>
    </location>
</feature>
<gene>
    <name evidence="2" type="ORF">PSON_ATCC_30995.1.T1800004</name>
</gene>
<protein>
    <submittedName>
        <fullName evidence="2">Uncharacterized protein</fullName>
    </submittedName>
</protein>
<keyword evidence="1" id="KW-0732">Signal</keyword>
<name>A0A8S1RK33_9CILI</name>
<accession>A0A8S1RK33</accession>
<proteinExistence type="predicted"/>
<evidence type="ECO:0000256" key="1">
    <source>
        <dbReference type="SAM" id="SignalP"/>
    </source>
</evidence>
<dbReference type="InterPro" id="IPR002895">
    <property type="entry name" value="Paramecium_SA"/>
</dbReference>
<keyword evidence="3" id="KW-1185">Reference proteome</keyword>
<dbReference type="Proteomes" id="UP000692954">
    <property type="component" value="Unassembled WGS sequence"/>
</dbReference>
<sequence length="369" mass="40583">MELLILFLIELSCTLSVLKSDQCLDCSKLIRKQDCEYGNCIWSNNGENSEGYCINNGSGIDSGNSDVNVSFCKGISIPEQNCWKVKGCAYYNQSCTFFTGCSAYFFHTTFDCQHISSQCISEGDGCINAKQCIEYLTQDICENSGSSSGSGKCKWDSVIQKCRDELCSEAGIGLTTDQECSKFRFGCITKGQGCAESPLKECNTYESQGQECSKLIGSDGACENLQGSQYCQQKKCETAPNNYKSDEQCDKYLKGCVSTGRGCVQKLYPCTSYQKDCTSYVGSDGICEYEEKSENCRSRKCENGQFNSDEDCNQYKIGCVSNGKTCADSLQSCSSFKGNKSSCLGYIGLDGLCKGIDDTEQQRQQILNR</sequence>
<reference evidence="2" key="1">
    <citation type="submission" date="2021-01" db="EMBL/GenBank/DDBJ databases">
        <authorList>
            <consortium name="Genoscope - CEA"/>
            <person name="William W."/>
        </authorList>
    </citation>
    <scope>NUCLEOTIDE SEQUENCE</scope>
</reference>
<evidence type="ECO:0000313" key="2">
    <source>
        <dbReference type="EMBL" id="CAD8127783.1"/>
    </source>
</evidence>
<evidence type="ECO:0000313" key="3">
    <source>
        <dbReference type="Proteomes" id="UP000692954"/>
    </source>
</evidence>
<dbReference type="Pfam" id="PF01508">
    <property type="entry name" value="Paramecium_SA"/>
    <property type="match status" value="3"/>
</dbReference>
<organism evidence="2 3">
    <name type="scientific">Paramecium sonneborni</name>
    <dbReference type="NCBI Taxonomy" id="65129"/>
    <lineage>
        <taxon>Eukaryota</taxon>
        <taxon>Sar</taxon>
        <taxon>Alveolata</taxon>
        <taxon>Ciliophora</taxon>
        <taxon>Intramacronucleata</taxon>
        <taxon>Oligohymenophorea</taxon>
        <taxon>Peniculida</taxon>
        <taxon>Parameciidae</taxon>
        <taxon>Paramecium</taxon>
    </lineage>
</organism>
<dbReference type="EMBL" id="CAJJDN010000180">
    <property type="protein sequence ID" value="CAD8127783.1"/>
    <property type="molecule type" value="Genomic_DNA"/>
</dbReference>
<dbReference type="OrthoDB" id="316494at2759"/>
<dbReference type="SMART" id="SM00639">
    <property type="entry name" value="PSA"/>
    <property type="match status" value="4"/>
</dbReference>